<dbReference type="NCBIfam" id="NF010480">
    <property type="entry name" value="PRK13905.1"/>
    <property type="match status" value="1"/>
</dbReference>
<gene>
    <name evidence="19" type="primary">murB</name>
    <name evidence="21" type="ORF">SAMN02746065_10123</name>
</gene>
<dbReference type="Pfam" id="PF02873">
    <property type="entry name" value="MurB_C"/>
    <property type="match status" value="1"/>
</dbReference>
<keyword evidence="16 19" id="KW-0961">Cell wall biogenesis/degradation</keyword>
<dbReference type="InterPro" id="IPR036318">
    <property type="entry name" value="FAD-bd_PCMH-like_sf"/>
</dbReference>
<dbReference type="HAMAP" id="MF_00037">
    <property type="entry name" value="MurB"/>
    <property type="match status" value="1"/>
</dbReference>
<dbReference type="SUPFAM" id="SSF56176">
    <property type="entry name" value="FAD-binding/transporter-associated domain-like"/>
    <property type="match status" value="1"/>
</dbReference>
<evidence type="ECO:0000256" key="17">
    <source>
        <dbReference type="ARBA" id="ARBA00031026"/>
    </source>
</evidence>
<evidence type="ECO:0000256" key="6">
    <source>
        <dbReference type="ARBA" id="ARBA00015188"/>
    </source>
</evidence>
<dbReference type="PROSITE" id="PS51387">
    <property type="entry name" value="FAD_PCMH"/>
    <property type="match status" value="1"/>
</dbReference>
<evidence type="ECO:0000256" key="18">
    <source>
        <dbReference type="ARBA" id="ARBA00048914"/>
    </source>
</evidence>
<evidence type="ECO:0000313" key="22">
    <source>
        <dbReference type="Proteomes" id="UP000192418"/>
    </source>
</evidence>
<evidence type="ECO:0000256" key="19">
    <source>
        <dbReference type="HAMAP-Rule" id="MF_00037"/>
    </source>
</evidence>
<dbReference type="GO" id="GO:0005829">
    <property type="term" value="C:cytosol"/>
    <property type="evidence" value="ECO:0007669"/>
    <property type="project" value="TreeGrafter"/>
</dbReference>
<dbReference type="EMBL" id="FWXY01000001">
    <property type="protein sequence ID" value="SMC35615.1"/>
    <property type="molecule type" value="Genomic_DNA"/>
</dbReference>
<evidence type="ECO:0000256" key="11">
    <source>
        <dbReference type="ARBA" id="ARBA00022857"/>
    </source>
</evidence>
<dbReference type="GO" id="GO:0071555">
    <property type="term" value="P:cell wall organization"/>
    <property type="evidence" value="ECO:0007669"/>
    <property type="project" value="UniProtKB-KW"/>
</dbReference>
<comment type="catalytic activity">
    <reaction evidence="18 19">
        <text>UDP-N-acetyl-alpha-D-muramate + NADP(+) = UDP-N-acetyl-3-O-(1-carboxyvinyl)-alpha-D-glucosamine + NADPH + H(+)</text>
        <dbReference type="Rhea" id="RHEA:12248"/>
        <dbReference type="ChEBI" id="CHEBI:15378"/>
        <dbReference type="ChEBI" id="CHEBI:57783"/>
        <dbReference type="ChEBI" id="CHEBI:58349"/>
        <dbReference type="ChEBI" id="CHEBI:68483"/>
        <dbReference type="ChEBI" id="CHEBI:70757"/>
        <dbReference type="EC" id="1.3.1.98"/>
    </reaction>
</comment>
<keyword evidence="14 19" id="KW-0560">Oxidoreductase</keyword>
<dbReference type="GO" id="GO:0008762">
    <property type="term" value="F:UDP-N-acetylmuramate dehydrogenase activity"/>
    <property type="evidence" value="ECO:0007669"/>
    <property type="project" value="UniProtKB-UniRule"/>
</dbReference>
<dbReference type="Proteomes" id="UP000192418">
    <property type="component" value="Unassembled WGS sequence"/>
</dbReference>
<evidence type="ECO:0000259" key="20">
    <source>
        <dbReference type="PROSITE" id="PS51387"/>
    </source>
</evidence>
<evidence type="ECO:0000256" key="16">
    <source>
        <dbReference type="ARBA" id="ARBA00023316"/>
    </source>
</evidence>
<evidence type="ECO:0000256" key="3">
    <source>
        <dbReference type="ARBA" id="ARBA00004496"/>
    </source>
</evidence>
<organism evidence="21 22">
    <name type="scientific">Desulfocicer vacuolatum DSM 3385</name>
    <dbReference type="NCBI Taxonomy" id="1121400"/>
    <lineage>
        <taxon>Bacteria</taxon>
        <taxon>Pseudomonadati</taxon>
        <taxon>Thermodesulfobacteriota</taxon>
        <taxon>Desulfobacteria</taxon>
        <taxon>Desulfobacterales</taxon>
        <taxon>Desulfobacteraceae</taxon>
        <taxon>Desulfocicer</taxon>
    </lineage>
</organism>
<dbReference type="SUPFAM" id="SSF56194">
    <property type="entry name" value="Uridine diphospho-N-Acetylenolpyruvylglucosamine reductase, MurB, C-terminal domain"/>
    <property type="match status" value="1"/>
</dbReference>
<evidence type="ECO:0000256" key="12">
    <source>
        <dbReference type="ARBA" id="ARBA00022960"/>
    </source>
</evidence>
<dbReference type="GO" id="GO:0008360">
    <property type="term" value="P:regulation of cell shape"/>
    <property type="evidence" value="ECO:0007669"/>
    <property type="project" value="UniProtKB-KW"/>
</dbReference>
<dbReference type="NCBIfam" id="TIGR00179">
    <property type="entry name" value="murB"/>
    <property type="match status" value="1"/>
</dbReference>
<dbReference type="EC" id="1.3.1.98" evidence="5 19"/>
<dbReference type="UniPathway" id="UPA00219"/>
<evidence type="ECO:0000256" key="10">
    <source>
        <dbReference type="ARBA" id="ARBA00022827"/>
    </source>
</evidence>
<evidence type="ECO:0000256" key="13">
    <source>
        <dbReference type="ARBA" id="ARBA00022984"/>
    </source>
</evidence>
<keyword evidence="7 19" id="KW-0963">Cytoplasm</keyword>
<feature type="active site" description="Proton donor" evidence="19">
    <location>
        <position position="265"/>
    </location>
</feature>
<keyword evidence="13 19" id="KW-0573">Peptidoglycan synthesis</keyword>
<proteinExistence type="inferred from homology"/>
<comment type="cofactor">
    <cofactor evidence="1 19">
        <name>FAD</name>
        <dbReference type="ChEBI" id="CHEBI:57692"/>
    </cofactor>
</comment>
<keyword evidence="12 19" id="KW-0133">Cell shape</keyword>
<keyword evidence="9 19" id="KW-0285">Flavoprotein</keyword>
<keyword evidence="15 19" id="KW-0131">Cell cycle</keyword>
<evidence type="ECO:0000256" key="14">
    <source>
        <dbReference type="ARBA" id="ARBA00023002"/>
    </source>
</evidence>
<feature type="active site" evidence="19">
    <location>
        <position position="210"/>
    </location>
</feature>
<evidence type="ECO:0000256" key="8">
    <source>
        <dbReference type="ARBA" id="ARBA00022618"/>
    </source>
</evidence>
<comment type="pathway">
    <text evidence="4 19">Cell wall biogenesis; peptidoglycan biosynthesis.</text>
</comment>
<feature type="domain" description="FAD-binding PCMH-type" evidence="20">
    <location>
        <begin position="60"/>
        <end position="236"/>
    </location>
</feature>
<sequence length="342" mass="37733">MVLSRLAKDTRHCPPWHHKISPTPEEWAMHKKNLMPLTLETFEKLGIKQKEPMKKHTSFKVGGPADLFARPHSIETLEKLLKMAKFHDLPLTVMGSGTNLLVRDRGIRGLVISMDKLKYPIIITPLQQEIYRIQVSAGTILAGLYRETMAQGIGGLGFAAGIPGSVGGAVMMNAGTGEGTMADVVASIDIMDTQKGVITLPRSDLRFSHRCLSFNENVPRQQRPILVGATLIMARQDKKEIKAQWQTLLEKRKKCQPVQGAGAGCFFKNPPRGKSAGELIDRAGLKGFKVGNAMVSSKHANFILNMGQATAEDIIKLKHLIEKKVNTQFGIRLENEVKIEGE</sequence>
<evidence type="ECO:0000256" key="9">
    <source>
        <dbReference type="ARBA" id="ARBA00022630"/>
    </source>
</evidence>
<protein>
    <recommendedName>
        <fullName evidence="6 19">UDP-N-acetylenolpyruvoylglucosamine reductase</fullName>
        <ecNumber evidence="5 19">1.3.1.98</ecNumber>
    </recommendedName>
    <alternativeName>
        <fullName evidence="17 19">UDP-N-acetylmuramate dehydrogenase</fullName>
    </alternativeName>
</protein>
<dbReference type="InterPro" id="IPR036635">
    <property type="entry name" value="MurB_C_sf"/>
</dbReference>
<dbReference type="GO" id="GO:0071949">
    <property type="term" value="F:FAD binding"/>
    <property type="evidence" value="ECO:0007669"/>
    <property type="project" value="InterPro"/>
</dbReference>
<dbReference type="GO" id="GO:0051301">
    <property type="term" value="P:cell division"/>
    <property type="evidence" value="ECO:0007669"/>
    <property type="project" value="UniProtKB-KW"/>
</dbReference>
<dbReference type="InterPro" id="IPR016166">
    <property type="entry name" value="FAD-bd_PCMH"/>
</dbReference>
<dbReference type="AlphaFoldDB" id="A0A1W1YHG6"/>
<evidence type="ECO:0000256" key="7">
    <source>
        <dbReference type="ARBA" id="ARBA00022490"/>
    </source>
</evidence>
<dbReference type="STRING" id="1121400.SAMN02746065_10123"/>
<evidence type="ECO:0000313" key="21">
    <source>
        <dbReference type="EMBL" id="SMC35615.1"/>
    </source>
</evidence>
<dbReference type="GO" id="GO:0009252">
    <property type="term" value="P:peptidoglycan biosynthetic process"/>
    <property type="evidence" value="ECO:0007669"/>
    <property type="project" value="UniProtKB-UniRule"/>
</dbReference>
<dbReference type="Gene3D" id="3.30.465.10">
    <property type="match status" value="1"/>
</dbReference>
<keyword evidence="10 19" id="KW-0274">FAD</keyword>
<dbReference type="InterPro" id="IPR011601">
    <property type="entry name" value="MurB_C"/>
</dbReference>
<evidence type="ECO:0000256" key="1">
    <source>
        <dbReference type="ARBA" id="ARBA00001974"/>
    </source>
</evidence>
<dbReference type="PANTHER" id="PTHR21071:SF4">
    <property type="entry name" value="UDP-N-ACETYLENOLPYRUVOYLGLUCOSAMINE REDUCTASE"/>
    <property type="match status" value="1"/>
</dbReference>
<keyword evidence="11 19" id="KW-0521">NADP</keyword>
<dbReference type="InterPro" id="IPR016169">
    <property type="entry name" value="FAD-bd_PCMH_sub2"/>
</dbReference>
<comment type="similarity">
    <text evidence="19">Belongs to the MurB family.</text>
</comment>
<evidence type="ECO:0000256" key="5">
    <source>
        <dbReference type="ARBA" id="ARBA00012518"/>
    </source>
</evidence>
<reference evidence="21 22" key="1">
    <citation type="submission" date="2017-04" db="EMBL/GenBank/DDBJ databases">
        <authorList>
            <person name="Afonso C.L."/>
            <person name="Miller P.J."/>
            <person name="Scott M.A."/>
            <person name="Spackman E."/>
            <person name="Goraichik I."/>
            <person name="Dimitrov K.M."/>
            <person name="Suarez D.L."/>
            <person name="Swayne D.E."/>
        </authorList>
    </citation>
    <scope>NUCLEOTIDE SEQUENCE [LARGE SCALE GENOMIC DNA]</scope>
    <source>
        <strain evidence="21 22">DSM 3385</strain>
    </source>
</reference>
<dbReference type="Pfam" id="PF01565">
    <property type="entry name" value="FAD_binding_4"/>
    <property type="match status" value="1"/>
</dbReference>
<accession>A0A1W1YHG6</accession>
<comment type="subcellular location">
    <subcellularLocation>
        <location evidence="3 19">Cytoplasm</location>
    </subcellularLocation>
</comment>
<evidence type="ECO:0000256" key="15">
    <source>
        <dbReference type="ARBA" id="ARBA00023306"/>
    </source>
</evidence>
<name>A0A1W1YHG6_9BACT</name>
<comment type="function">
    <text evidence="2 19">Cell wall formation.</text>
</comment>
<feature type="active site" evidence="19">
    <location>
        <position position="336"/>
    </location>
</feature>
<dbReference type="InterPro" id="IPR003170">
    <property type="entry name" value="MurB"/>
</dbReference>
<dbReference type="InterPro" id="IPR016167">
    <property type="entry name" value="FAD-bd_PCMH_sub1"/>
</dbReference>
<dbReference type="PANTHER" id="PTHR21071">
    <property type="entry name" value="UDP-N-ACETYLENOLPYRUVOYLGLUCOSAMINE REDUCTASE"/>
    <property type="match status" value="1"/>
</dbReference>
<evidence type="ECO:0000256" key="2">
    <source>
        <dbReference type="ARBA" id="ARBA00003921"/>
    </source>
</evidence>
<keyword evidence="8 19" id="KW-0132">Cell division</keyword>
<dbReference type="Gene3D" id="3.90.78.10">
    <property type="entry name" value="UDP-N-acetylenolpyruvoylglucosamine reductase, C-terminal domain"/>
    <property type="match status" value="1"/>
</dbReference>
<dbReference type="InterPro" id="IPR006094">
    <property type="entry name" value="Oxid_FAD_bind_N"/>
</dbReference>
<dbReference type="Gene3D" id="3.30.43.10">
    <property type="entry name" value="Uridine Diphospho-n-acetylenolpyruvylglucosamine Reductase, domain 2"/>
    <property type="match status" value="1"/>
</dbReference>
<evidence type="ECO:0000256" key="4">
    <source>
        <dbReference type="ARBA" id="ARBA00004752"/>
    </source>
</evidence>
<keyword evidence="22" id="KW-1185">Reference proteome</keyword>
<dbReference type="OrthoDB" id="9804753at2"/>